<accession>A0A248JS57</accession>
<dbReference type="NCBIfam" id="TIGR00608">
    <property type="entry name" value="radc"/>
    <property type="match status" value="1"/>
</dbReference>
<dbReference type="GO" id="GO:0008237">
    <property type="term" value="F:metallopeptidase activity"/>
    <property type="evidence" value="ECO:0007669"/>
    <property type="project" value="UniProtKB-KW"/>
</dbReference>
<dbReference type="GO" id="GO:0006508">
    <property type="term" value="P:proteolysis"/>
    <property type="evidence" value="ECO:0007669"/>
    <property type="project" value="UniProtKB-KW"/>
</dbReference>
<dbReference type="AlphaFoldDB" id="A0A248JS57"/>
<keyword evidence="1" id="KW-0645">Protease</keyword>
<feature type="domain" description="MPN" evidence="8">
    <location>
        <begin position="127"/>
        <end position="249"/>
    </location>
</feature>
<dbReference type="PROSITE" id="PS01302">
    <property type="entry name" value="UPF0758"/>
    <property type="match status" value="1"/>
</dbReference>
<dbReference type="InterPro" id="IPR020891">
    <property type="entry name" value="UPF0758_CS"/>
</dbReference>
<sequence length="249" mass="27782">MGMGREHDKNAVLELDLPSPAAEKEPPPHYHGHRDRLRERFLNQGPEALQDYELVELLLFQAIPRRDVKPLAKQLLDRFGSFWGLVSAPVATLRDEFKLSDAAIGAIKVVAAAALRMARRELLDRPVLSSWQKLLDYCQGALAHEPVEQFRVLFLDGRHALLRDEVQQRGTVNQTAAYPREVLKRALELGASGIILVHNHPSGDPSPSRADIQMTKAIADAAKALEISVHDHLVIGRGRHFSFRAQGLV</sequence>
<reference evidence="9 10" key="1">
    <citation type="submission" date="2017-06" db="EMBL/GenBank/DDBJ databases">
        <title>Complete genome sequence of Nitrospirillum amazonense strain CBAmC, an endophytic nitrogen-fixing and plant growth-promoting bacterium, isolated from sugarcane.</title>
        <authorList>
            <person name="Schwab S."/>
            <person name="dos Santos Teixeira K.R."/>
            <person name="Simoes Araujo J.L."/>
            <person name="Soares Vidal M."/>
            <person name="Borges de Freitas H.R."/>
            <person name="Rivello Crivelaro A.L."/>
            <person name="Bueno de Camargo Nunes A."/>
            <person name="dos Santos C.M."/>
            <person name="Palmeira da Silva Rosa D."/>
            <person name="da Silva Padilha D."/>
            <person name="da Silva E."/>
            <person name="Araujo Terra L."/>
            <person name="Soares Mendes V."/>
            <person name="Farinelli L."/>
            <person name="Magalhaes Cruz L."/>
            <person name="Baldani J.I."/>
        </authorList>
    </citation>
    <scope>NUCLEOTIDE SEQUENCE [LARGE SCALE GENOMIC DNA]</scope>
    <source>
        <strain evidence="9 10">CBAmC</strain>
    </source>
</reference>
<evidence type="ECO:0000256" key="2">
    <source>
        <dbReference type="ARBA" id="ARBA00022723"/>
    </source>
</evidence>
<dbReference type="InterPro" id="IPR037518">
    <property type="entry name" value="MPN"/>
</dbReference>
<proteinExistence type="inferred from homology"/>
<feature type="compositionally biased region" description="Basic and acidic residues" evidence="7">
    <location>
        <begin position="1"/>
        <end position="11"/>
    </location>
</feature>
<evidence type="ECO:0000259" key="8">
    <source>
        <dbReference type="PROSITE" id="PS50249"/>
    </source>
</evidence>
<dbReference type="SUPFAM" id="SSF102712">
    <property type="entry name" value="JAB1/MPN domain"/>
    <property type="match status" value="1"/>
</dbReference>
<evidence type="ECO:0000313" key="10">
    <source>
        <dbReference type="Proteomes" id="UP000197153"/>
    </source>
</evidence>
<protein>
    <recommendedName>
        <fullName evidence="8">MPN domain-containing protein</fullName>
    </recommendedName>
</protein>
<feature type="region of interest" description="Disordered" evidence="7">
    <location>
        <begin position="1"/>
        <end position="32"/>
    </location>
</feature>
<organism evidence="9 10">
    <name type="scientific">Nitrospirillum viridazoti CBAmc</name>
    <dbReference type="NCBI Taxonomy" id="1441467"/>
    <lineage>
        <taxon>Bacteria</taxon>
        <taxon>Pseudomonadati</taxon>
        <taxon>Pseudomonadota</taxon>
        <taxon>Alphaproteobacteria</taxon>
        <taxon>Rhodospirillales</taxon>
        <taxon>Azospirillaceae</taxon>
        <taxon>Nitrospirillum</taxon>
        <taxon>Nitrospirillum viridazoti</taxon>
    </lineage>
</organism>
<dbReference type="PANTHER" id="PTHR30471:SF3">
    <property type="entry name" value="UPF0758 PROTEIN YEES-RELATED"/>
    <property type="match status" value="1"/>
</dbReference>
<keyword evidence="3" id="KW-0378">Hydrolase</keyword>
<keyword evidence="2" id="KW-0479">Metal-binding</keyword>
<dbReference type="InterPro" id="IPR025657">
    <property type="entry name" value="RadC_JAB"/>
</dbReference>
<gene>
    <name evidence="9" type="ORF">Y958_12415</name>
</gene>
<comment type="similarity">
    <text evidence="6">Belongs to the UPF0758 family.</text>
</comment>
<dbReference type="Proteomes" id="UP000197153">
    <property type="component" value="Chromosome 1"/>
</dbReference>
<dbReference type="InterPro" id="IPR046778">
    <property type="entry name" value="UPF0758_N"/>
</dbReference>
<keyword evidence="4" id="KW-0862">Zinc</keyword>
<evidence type="ECO:0000256" key="6">
    <source>
        <dbReference type="RuleBase" id="RU003797"/>
    </source>
</evidence>
<dbReference type="GO" id="GO:0046872">
    <property type="term" value="F:metal ion binding"/>
    <property type="evidence" value="ECO:0007669"/>
    <property type="project" value="UniProtKB-KW"/>
</dbReference>
<dbReference type="KEGG" id="nao:Y958_12415"/>
<evidence type="ECO:0000256" key="4">
    <source>
        <dbReference type="ARBA" id="ARBA00022833"/>
    </source>
</evidence>
<evidence type="ECO:0000256" key="3">
    <source>
        <dbReference type="ARBA" id="ARBA00022801"/>
    </source>
</evidence>
<dbReference type="Pfam" id="PF04002">
    <property type="entry name" value="RadC"/>
    <property type="match status" value="1"/>
</dbReference>
<name>A0A248JS57_9PROT</name>
<dbReference type="InterPro" id="IPR001405">
    <property type="entry name" value="UPF0758"/>
</dbReference>
<evidence type="ECO:0000256" key="1">
    <source>
        <dbReference type="ARBA" id="ARBA00022670"/>
    </source>
</evidence>
<dbReference type="PANTHER" id="PTHR30471">
    <property type="entry name" value="DNA REPAIR PROTEIN RADC"/>
    <property type="match status" value="1"/>
</dbReference>
<dbReference type="PROSITE" id="PS50249">
    <property type="entry name" value="MPN"/>
    <property type="match status" value="1"/>
</dbReference>
<dbReference type="EMBL" id="CP022110">
    <property type="protein sequence ID" value="ASG21525.1"/>
    <property type="molecule type" value="Genomic_DNA"/>
</dbReference>
<dbReference type="CDD" id="cd08071">
    <property type="entry name" value="MPN_DUF2466"/>
    <property type="match status" value="1"/>
</dbReference>
<keyword evidence="10" id="KW-1185">Reference proteome</keyword>
<evidence type="ECO:0000313" key="9">
    <source>
        <dbReference type="EMBL" id="ASG21525.1"/>
    </source>
</evidence>
<evidence type="ECO:0000256" key="7">
    <source>
        <dbReference type="SAM" id="MobiDB-lite"/>
    </source>
</evidence>
<dbReference type="Pfam" id="PF20582">
    <property type="entry name" value="UPF0758_N"/>
    <property type="match status" value="1"/>
</dbReference>
<keyword evidence="5" id="KW-0482">Metalloprotease</keyword>
<dbReference type="NCBIfam" id="NF000642">
    <property type="entry name" value="PRK00024.1"/>
    <property type="match status" value="1"/>
</dbReference>
<evidence type="ECO:0000256" key="5">
    <source>
        <dbReference type="ARBA" id="ARBA00023049"/>
    </source>
</evidence>
<dbReference type="Gene3D" id="3.40.140.10">
    <property type="entry name" value="Cytidine Deaminase, domain 2"/>
    <property type="match status" value="1"/>
</dbReference>